<name>A0A0L7QK30_9HYME</name>
<evidence type="ECO:0000313" key="3">
    <source>
        <dbReference type="Proteomes" id="UP000053825"/>
    </source>
</evidence>
<keyword evidence="1" id="KW-0732">Signal</keyword>
<feature type="chain" id="PRO_5005574692" evidence="1">
    <location>
        <begin position="18"/>
        <end position="514"/>
    </location>
</feature>
<dbReference type="Pfam" id="PF24664">
    <property type="entry name" value="Monjiviricetes_fusion"/>
    <property type="match status" value="1"/>
</dbReference>
<dbReference type="STRING" id="597456.A0A0L7QK30"/>
<accession>A0A0L7QK30</accession>
<dbReference type="Proteomes" id="UP000053825">
    <property type="component" value="Unassembled WGS sequence"/>
</dbReference>
<gene>
    <name evidence="2" type="ORF">WH47_00966</name>
</gene>
<sequence length="514" mass="57333">MYLYAAILKLLTSTASALIGFDCSGPTLNISTFSTVDPIQCDSSTIKPTVTTKQIQLLQLSDFRNTHVTQCHIEINRTVYHCGMYSHISAVNNGRQIYLLNILRDVCQMILHSGTFYITPTAQITGILPNSTSTRSLTLAGSLENDGTCHGSTFSDPYGTWSDAVVQTVARVKIMDYTAPIKLTSNEIILKSGQTCPVQQGSCPDTMDGYSFWDNSPSDNCNFQHYDVLYDGKASIMCPEEEPGPCLYSVISQETTFALAKTTTTKICGYNLIHTEHPKLFILETTTGDHFKTRGPISINNLDIFTYVNSKFIYVEKHIKTQITQLYNDVVKQRCTLEKQILNNALTLIHFAPAEVARMLTKEEGHMAIPTGEVIHVIKCIPVVCQVRSTDSCYDELPVTYKNSSMFLTPVHRILVKSGTRRECSELLPAMYKIHGAWYKMIPKPIESLPPATLKPLAQATWKYINPHNLAEGGIYSPADVQKLKERIMFPIEQPAIVNFLAQVATANNIIHNQ</sequence>
<evidence type="ECO:0000313" key="2">
    <source>
        <dbReference type="EMBL" id="KOC58954.1"/>
    </source>
</evidence>
<evidence type="ECO:0000256" key="1">
    <source>
        <dbReference type="SAM" id="SignalP"/>
    </source>
</evidence>
<reference evidence="2 3" key="1">
    <citation type="submission" date="2015-07" db="EMBL/GenBank/DDBJ databases">
        <title>The genome of Habropoda laboriosa.</title>
        <authorList>
            <person name="Pan H."/>
            <person name="Kapheim K."/>
        </authorList>
    </citation>
    <scope>NUCLEOTIDE SEQUENCE [LARGE SCALE GENOMIC DNA]</scope>
    <source>
        <strain evidence="2">0110345459</strain>
    </source>
</reference>
<organism evidence="2 3">
    <name type="scientific">Habropoda laboriosa</name>
    <dbReference type="NCBI Taxonomy" id="597456"/>
    <lineage>
        <taxon>Eukaryota</taxon>
        <taxon>Metazoa</taxon>
        <taxon>Ecdysozoa</taxon>
        <taxon>Arthropoda</taxon>
        <taxon>Hexapoda</taxon>
        <taxon>Insecta</taxon>
        <taxon>Pterygota</taxon>
        <taxon>Neoptera</taxon>
        <taxon>Endopterygota</taxon>
        <taxon>Hymenoptera</taxon>
        <taxon>Apocrita</taxon>
        <taxon>Aculeata</taxon>
        <taxon>Apoidea</taxon>
        <taxon>Anthophila</taxon>
        <taxon>Apidae</taxon>
        <taxon>Habropoda</taxon>
    </lineage>
</organism>
<keyword evidence="3" id="KW-1185">Reference proteome</keyword>
<dbReference type="AlphaFoldDB" id="A0A0L7QK30"/>
<dbReference type="EMBL" id="KQ415006">
    <property type="protein sequence ID" value="KOC58954.1"/>
    <property type="molecule type" value="Genomic_DNA"/>
</dbReference>
<feature type="signal peptide" evidence="1">
    <location>
        <begin position="1"/>
        <end position="17"/>
    </location>
</feature>
<protein>
    <submittedName>
        <fullName evidence="2">Uncharacterized protein</fullName>
    </submittedName>
</protein>
<proteinExistence type="predicted"/>